<dbReference type="SUPFAM" id="SSF63829">
    <property type="entry name" value="Calcium-dependent phosphotriesterase"/>
    <property type="match status" value="1"/>
</dbReference>
<comment type="caution">
    <text evidence="3">The sequence shown here is derived from an EMBL/GenBank/DDBJ whole genome shotgun (WGS) entry which is preliminary data.</text>
</comment>
<dbReference type="Pfam" id="PF21544">
    <property type="entry name" value="PorZ_N_b_propeller"/>
    <property type="match status" value="1"/>
</dbReference>
<feature type="signal peptide" evidence="1">
    <location>
        <begin position="1"/>
        <end position="22"/>
    </location>
</feature>
<dbReference type="EMBL" id="JAAGVY010000001">
    <property type="protein sequence ID" value="NEN22120.1"/>
    <property type="molecule type" value="Genomic_DNA"/>
</dbReference>
<evidence type="ECO:0000256" key="1">
    <source>
        <dbReference type="SAM" id="SignalP"/>
    </source>
</evidence>
<evidence type="ECO:0000313" key="4">
    <source>
        <dbReference type="Proteomes" id="UP000486602"/>
    </source>
</evidence>
<gene>
    <name evidence="3" type="ORF">G3O08_01200</name>
</gene>
<dbReference type="SUPFAM" id="SSF50978">
    <property type="entry name" value="WD40 repeat-like"/>
    <property type="match status" value="1"/>
</dbReference>
<dbReference type="AlphaFoldDB" id="A0A7K3WKE3"/>
<dbReference type="Proteomes" id="UP000486602">
    <property type="component" value="Unassembled WGS sequence"/>
</dbReference>
<sequence length="780" mass="85277">MKYIYNVLLMLIVAITSLNSSAQSAIGTWKDYLNYSRTIDLDILNGKVYVANRNSIFIYDTEDNSLTRLNKVNGLSDINIVSISASTLENNVFIGYANGNIDIISGNNIRNFADIKNSSVVGDKAIRHISYNGNTAFISTGVGILEFDTEKIEVSDTYGITAVGNVSINETAVLNDTLFAATNEGLYYGSLANDLTIFSNWTLDLSTPAPFDNVKNCAAQDGKLYINLPTASFPALYIRNTDYSWIGVNGSADISKVKSTPGGLALTAGYYTELKRPDGLGPAIQITDYGEQSMSANAVTATAEGVMWIADRNIGLVKRNVDNTFEFIYPDGPANNSSFDLDFKFEQLWVGTGEPQRPGTWNNNYRLDGFYSYIDGSWNNYTATTDPMLLDGLFFDIPKIYIDPDDENQVYIGSFYSGLLSVENQEIDTLYNETNSSLGSWIGGPRNDGLEWVGVAGIVKDQSKNLWVTNARTDRPLSVRTPEGAWKSFDLLGPQGISTNKVLTDILIDQQDQLWMILNRGGIVVFDTGNSLTDESDDKLRVLTAEVGGGGLPTNEVQCITEDLDGEIWVGTTDGVAVFYSPFDALTNNFSDARRILVQQNGIFQYLLEGQAVSTIAIDGANRKWIGTFGAGVFLMSEDGTEEIQRFTSENSPLISNQINDIVIDNKTGEVFIATQEGLVSYISDATLGQRENNCTSVFPNPVRENYTGPISITGLLRDSQIRITDTRGNLIFKTVSNGGTAIWDGKNTDGQRVATGVYFALSSDSEGESTCVSKILVVK</sequence>
<dbReference type="InterPro" id="IPR036322">
    <property type="entry name" value="WD40_repeat_dom_sf"/>
</dbReference>
<keyword evidence="4" id="KW-1185">Reference proteome</keyword>
<proteinExistence type="predicted"/>
<feature type="domain" description="PorZ N-terminal beta-propeller" evidence="2">
    <location>
        <begin position="48"/>
        <end position="202"/>
    </location>
</feature>
<reference evidence="3 4" key="1">
    <citation type="submission" date="2020-02" db="EMBL/GenBank/DDBJ databases">
        <title>Out from the shadows clarifying the taxonomy of the family Cryomorphaceae and related taxa by utilizing the GTDB taxonomic framework.</title>
        <authorList>
            <person name="Bowman J.P."/>
        </authorList>
    </citation>
    <scope>NUCLEOTIDE SEQUENCE [LARGE SCALE GENOMIC DNA]</scope>
    <source>
        <strain evidence="3 4">QSSC 1-22</strain>
    </source>
</reference>
<feature type="chain" id="PRO_5029586294" description="PorZ N-terminal beta-propeller domain-containing protein" evidence="1">
    <location>
        <begin position="23"/>
        <end position="780"/>
    </location>
</feature>
<dbReference type="RefSeq" id="WP_163282834.1">
    <property type="nucleotide sequence ID" value="NZ_JAAGVY010000001.1"/>
</dbReference>
<evidence type="ECO:0000313" key="3">
    <source>
        <dbReference type="EMBL" id="NEN22120.1"/>
    </source>
</evidence>
<evidence type="ECO:0000259" key="2">
    <source>
        <dbReference type="Pfam" id="PF21544"/>
    </source>
</evidence>
<organism evidence="3 4">
    <name type="scientific">Cryomorpha ignava</name>
    <dbReference type="NCBI Taxonomy" id="101383"/>
    <lineage>
        <taxon>Bacteria</taxon>
        <taxon>Pseudomonadati</taxon>
        <taxon>Bacteroidota</taxon>
        <taxon>Flavobacteriia</taxon>
        <taxon>Flavobacteriales</taxon>
        <taxon>Cryomorphaceae</taxon>
        <taxon>Cryomorpha</taxon>
    </lineage>
</organism>
<dbReference type="Pfam" id="PF07494">
    <property type="entry name" value="Reg_prop"/>
    <property type="match status" value="1"/>
</dbReference>
<protein>
    <recommendedName>
        <fullName evidence="2">PorZ N-terminal beta-propeller domain-containing protein</fullName>
    </recommendedName>
</protein>
<name>A0A7K3WKE3_9FLAO</name>
<dbReference type="Gene3D" id="2.130.10.10">
    <property type="entry name" value="YVTN repeat-like/Quinoprotein amine dehydrogenase"/>
    <property type="match status" value="3"/>
</dbReference>
<dbReference type="InterPro" id="IPR011110">
    <property type="entry name" value="Reg_prop"/>
</dbReference>
<dbReference type="InterPro" id="IPR048954">
    <property type="entry name" value="PorZ_N"/>
</dbReference>
<accession>A0A7K3WKE3</accession>
<dbReference type="InterPro" id="IPR015943">
    <property type="entry name" value="WD40/YVTN_repeat-like_dom_sf"/>
</dbReference>
<keyword evidence="1" id="KW-0732">Signal</keyword>